<feature type="domain" description="O-antigen ligase-related" evidence="6">
    <location>
        <begin position="200"/>
        <end position="351"/>
    </location>
</feature>
<dbReference type="InterPro" id="IPR007016">
    <property type="entry name" value="O-antigen_ligase-rel_domated"/>
</dbReference>
<proteinExistence type="predicted"/>
<feature type="transmembrane region" description="Helical" evidence="5">
    <location>
        <begin position="215"/>
        <end position="232"/>
    </location>
</feature>
<evidence type="ECO:0000256" key="1">
    <source>
        <dbReference type="ARBA" id="ARBA00004141"/>
    </source>
</evidence>
<gene>
    <name evidence="7" type="ORF">G5635_13415</name>
</gene>
<comment type="subcellular location">
    <subcellularLocation>
        <location evidence="1">Membrane</location>
        <topology evidence="1">Multi-pass membrane protein</topology>
    </subcellularLocation>
</comment>
<keyword evidence="3 5" id="KW-1133">Transmembrane helix</keyword>
<dbReference type="PANTHER" id="PTHR37422:SF17">
    <property type="entry name" value="O-ANTIGEN LIGASE"/>
    <property type="match status" value="1"/>
</dbReference>
<evidence type="ECO:0000313" key="7">
    <source>
        <dbReference type="EMBL" id="NGF43407.1"/>
    </source>
</evidence>
<feature type="transmembrane region" description="Helical" evidence="5">
    <location>
        <begin position="239"/>
        <end position="256"/>
    </location>
</feature>
<sequence>MLSREYIKRLNVNIIFILIVFTVGSDLFIEAYPRKLFYMGCYLSIFGLLFLESWKGFRQWLLSNKIAIAFLLSIVLLGASKLIWSMIFPSTHLQDIKDNYYAGGKLLILSGVMAFYLLKSVNVISIQSWKFAACTSVVLGLLTVWFGYQEQATGITRIKLLADAATTTAYIMVVQSVLCFSLIKKAVSNQLYRTVFNIATFFIFSYLLLMTETRGAIGTFFIVCFVLACFELRNVKPRYWFLALLAISIIGGGIAYKMQKRIVEAYDNIQQLQKNNANTSLGARFVMLDAGQHVASLSLFGQDAEQRYNDAREYIEQNYKSAEAVRAIKYHFHNDIIESFSLQGLLGVIAIILFYVTGFLASCEKKNKFNVGLLLYMSALFLMGLTDVLFIQRNTAMVIGACAVILLLCQRDENKKIENVRQ</sequence>
<feature type="transmembrane region" description="Helical" evidence="5">
    <location>
        <begin position="340"/>
        <end position="362"/>
    </location>
</feature>
<feature type="transmembrane region" description="Helical" evidence="5">
    <location>
        <begin position="391"/>
        <end position="409"/>
    </location>
</feature>
<dbReference type="InterPro" id="IPR051533">
    <property type="entry name" value="WaaL-like"/>
</dbReference>
<organism evidence="7">
    <name type="scientific">Enterobacter hormaechei</name>
    <dbReference type="NCBI Taxonomy" id="158836"/>
    <lineage>
        <taxon>Bacteria</taxon>
        <taxon>Pseudomonadati</taxon>
        <taxon>Pseudomonadota</taxon>
        <taxon>Gammaproteobacteria</taxon>
        <taxon>Enterobacterales</taxon>
        <taxon>Enterobacteriaceae</taxon>
        <taxon>Enterobacter</taxon>
        <taxon>Enterobacter cloacae complex</taxon>
    </lineage>
</organism>
<feature type="transmembrane region" description="Helical" evidence="5">
    <location>
        <begin position="35"/>
        <end position="54"/>
    </location>
</feature>
<dbReference type="GO" id="GO:0016874">
    <property type="term" value="F:ligase activity"/>
    <property type="evidence" value="ECO:0007669"/>
    <property type="project" value="UniProtKB-KW"/>
</dbReference>
<evidence type="ECO:0000256" key="3">
    <source>
        <dbReference type="ARBA" id="ARBA00022989"/>
    </source>
</evidence>
<dbReference type="AlphaFoldDB" id="A0A6G4MQ84"/>
<protein>
    <submittedName>
        <fullName evidence="7">O-antigen ligase family protein</fullName>
    </submittedName>
</protein>
<feature type="transmembrane region" description="Helical" evidence="5">
    <location>
        <begin position="100"/>
        <end position="118"/>
    </location>
</feature>
<dbReference type="RefSeq" id="WP_163358868.1">
    <property type="nucleotide sequence ID" value="NZ_JAAJRM010000003.1"/>
</dbReference>
<dbReference type="Pfam" id="PF04932">
    <property type="entry name" value="Wzy_C"/>
    <property type="match status" value="1"/>
</dbReference>
<evidence type="ECO:0000256" key="2">
    <source>
        <dbReference type="ARBA" id="ARBA00022692"/>
    </source>
</evidence>
<name>A0A6G4MQ84_9ENTR</name>
<feature type="transmembrane region" description="Helical" evidence="5">
    <location>
        <begin position="190"/>
        <end position="209"/>
    </location>
</feature>
<comment type="caution">
    <text evidence="7">The sequence shown here is derived from an EMBL/GenBank/DDBJ whole genome shotgun (WGS) entry which is preliminary data.</text>
</comment>
<feature type="transmembrane region" description="Helical" evidence="5">
    <location>
        <begin position="369"/>
        <end position="385"/>
    </location>
</feature>
<accession>A0A6G4MQ84</accession>
<evidence type="ECO:0000256" key="4">
    <source>
        <dbReference type="ARBA" id="ARBA00023136"/>
    </source>
</evidence>
<evidence type="ECO:0000259" key="6">
    <source>
        <dbReference type="Pfam" id="PF04932"/>
    </source>
</evidence>
<dbReference type="EMBL" id="JAAJRM010000003">
    <property type="protein sequence ID" value="NGF43407.1"/>
    <property type="molecule type" value="Genomic_DNA"/>
</dbReference>
<reference evidence="7" key="1">
    <citation type="submission" date="2020-02" db="EMBL/GenBank/DDBJ databases">
        <title>WGS of Carbapenem-Resistant Enterobacteriaceae.</title>
        <authorList>
            <person name="Tokajian S."/>
            <person name="El Chaar M."/>
            <person name="El Khoury M."/>
        </authorList>
    </citation>
    <scope>NUCLEOTIDE SEQUENCE</scope>
    <source>
        <strain evidence="7">EHM_71</strain>
    </source>
</reference>
<evidence type="ECO:0000256" key="5">
    <source>
        <dbReference type="SAM" id="Phobius"/>
    </source>
</evidence>
<dbReference type="GO" id="GO:0016020">
    <property type="term" value="C:membrane"/>
    <property type="evidence" value="ECO:0007669"/>
    <property type="project" value="UniProtKB-SubCell"/>
</dbReference>
<feature type="transmembrane region" description="Helical" evidence="5">
    <location>
        <begin position="12"/>
        <end position="29"/>
    </location>
</feature>
<keyword evidence="7" id="KW-0436">Ligase</keyword>
<feature type="transmembrane region" description="Helical" evidence="5">
    <location>
        <begin position="160"/>
        <end position="183"/>
    </location>
</feature>
<keyword evidence="4 5" id="KW-0472">Membrane</keyword>
<keyword evidence="2 5" id="KW-0812">Transmembrane</keyword>
<feature type="transmembrane region" description="Helical" evidence="5">
    <location>
        <begin position="130"/>
        <end position="148"/>
    </location>
</feature>
<feature type="transmembrane region" description="Helical" evidence="5">
    <location>
        <begin position="66"/>
        <end position="88"/>
    </location>
</feature>
<dbReference type="PANTHER" id="PTHR37422">
    <property type="entry name" value="TEICHURONIC ACID BIOSYNTHESIS PROTEIN TUAE"/>
    <property type="match status" value="1"/>
</dbReference>